<keyword evidence="5" id="KW-0539">Nucleus</keyword>
<dbReference type="InterPro" id="IPR008978">
    <property type="entry name" value="HSP20-like_chaperone"/>
</dbReference>
<evidence type="ECO:0000313" key="8">
    <source>
        <dbReference type="EMBL" id="CDS00147.1"/>
    </source>
</evidence>
<feature type="compositionally biased region" description="Low complexity" evidence="6">
    <location>
        <begin position="8"/>
        <end position="21"/>
    </location>
</feature>
<keyword evidence="4" id="KW-0963">Cytoplasm</keyword>
<evidence type="ECO:0000313" key="10">
    <source>
        <dbReference type="Proteomes" id="UP000242770"/>
    </source>
</evidence>
<proteinExistence type="predicted"/>
<feature type="compositionally biased region" description="Acidic residues" evidence="6">
    <location>
        <begin position="532"/>
        <end position="556"/>
    </location>
</feature>
<name>A0A0F7RZQ4_9BASI</name>
<feature type="region of interest" description="Disordered" evidence="6">
    <location>
        <begin position="1"/>
        <end position="21"/>
    </location>
</feature>
<dbReference type="Proteomes" id="UP000242770">
    <property type="component" value="Unassembled WGS sequence"/>
</dbReference>
<protein>
    <recommendedName>
        <fullName evidence="3">NudC domain-containing protein 1</fullName>
    </recommendedName>
</protein>
<feature type="region of interest" description="Disordered" evidence="6">
    <location>
        <begin position="578"/>
        <end position="605"/>
    </location>
</feature>
<evidence type="ECO:0000256" key="1">
    <source>
        <dbReference type="ARBA" id="ARBA00004123"/>
    </source>
</evidence>
<gene>
    <name evidence="8" type="primary">SSCI36740.1</name>
    <name evidence="9" type="ORF">SPSC_01832</name>
</gene>
<evidence type="ECO:0000259" key="7">
    <source>
        <dbReference type="PROSITE" id="PS51203"/>
    </source>
</evidence>
<feature type="compositionally biased region" description="Polar residues" evidence="6">
    <location>
        <begin position="318"/>
        <end position="342"/>
    </location>
</feature>
<evidence type="ECO:0000256" key="5">
    <source>
        <dbReference type="ARBA" id="ARBA00023242"/>
    </source>
</evidence>
<dbReference type="PANTHER" id="PTHR21664:SF1">
    <property type="entry name" value="NUDC DOMAIN-CONTAINING PROTEIN 1"/>
    <property type="match status" value="1"/>
</dbReference>
<reference evidence="9" key="1">
    <citation type="submission" date="2014-06" db="EMBL/GenBank/DDBJ databases">
        <authorList>
            <person name="Ju J."/>
            <person name="Zhang J."/>
        </authorList>
    </citation>
    <scope>NUCLEOTIDE SEQUENCE</scope>
    <source>
        <strain evidence="9">SscI8</strain>
    </source>
</reference>
<feature type="region of interest" description="Disordered" evidence="6">
    <location>
        <begin position="317"/>
        <end position="342"/>
    </location>
</feature>
<evidence type="ECO:0000313" key="9">
    <source>
        <dbReference type="EMBL" id="CDU23203.1"/>
    </source>
</evidence>
<dbReference type="EMBL" id="CCFA01002085">
    <property type="protein sequence ID" value="CDS00147.1"/>
    <property type="molecule type" value="Genomic_DNA"/>
</dbReference>
<dbReference type="InterPro" id="IPR037895">
    <property type="entry name" value="NUDCD1"/>
</dbReference>
<dbReference type="STRING" id="49012.A0A0F7RZQ4"/>
<feature type="region of interest" description="Disordered" evidence="6">
    <location>
        <begin position="522"/>
        <end position="558"/>
    </location>
</feature>
<dbReference type="SUPFAM" id="SSF49764">
    <property type="entry name" value="HSP20-like chaperones"/>
    <property type="match status" value="1"/>
</dbReference>
<comment type="subcellular location">
    <subcellularLocation>
        <location evidence="2">Cytoplasm</location>
    </subcellularLocation>
    <subcellularLocation>
        <location evidence="1">Nucleus</location>
    </subcellularLocation>
</comment>
<reference evidence="8" key="3">
    <citation type="submission" date="2014-06" db="EMBL/GenBank/DDBJ databases">
        <authorList>
            <person name="Berkman J.Paul."/>
        </authorList>
    </citation>
    <scope>NUCLEOTIDE SEQUENCE [LARGE SCALE GENOMIC DNA]</scope>
</reference>
<dbReference type="AlphaFoldDB" id="A0A0F7RZQ4"/>
<sequence length="830" mass="88517">MAYSQAHRLPLPSDPSSSSNIRNLSFVVDQTKLDPSFEAYKLVQDASAKSKSYGLPSRPPRLTELYQPAHSQDGKLTFAGLGYKETKERALHQVLVPSRGERGTDEPVAAYIDANGFVVVLTYDGVKDKVVGHPVCRLDRGGSALPSLASISATEWLAISGESLLLIRLQSVKLGEGGVVRWTGGTQTRWGMPTEGTIKACSKVGGKIRVLLQSTKTTTSGVGKAKEGMQGLGFQSSSQQVANSSKDGQQARSSTMFQVQLVEIDDSDAAASTGLDEHGDEQPVRVAELLWTIQGEEPLITAKLHEQETLLGAEAPFTSIQGSTSRTGPTTQPTEAGTSSNTAIISQAAAAPRGRRRAPHFSWAQTGDTITLAFALPPWITKSHIRAHFSLSALSLSFTQEALTLLSTSSLTAKITEIDNSTASAAKADEDDDLTHAARMIASGRYVSRSTWTEIDPTGSVWTLERSRGLSLLTLHLEKRHEGTRWMQVFADRTGGGNRNRNRNYGEVDSTTQLSFAQARKALEQAASGEPSNDDQEEVNDGEEDDAEDNEDDVPETMDPSELVSMLEGMQKYTVDEESADTNNGYGMDRTGLGTSAGYGQNGGTSLSLDQPSLLKDSLEEEDANVGRSFVASSVSHAASNDHVQIRSSKEGEATILATALPGDRNGDVTIVIKHDLDGAVFNSSAGSWDHVSTMPTLSFVLASKRDAQRVHIHQRSTSSGQQAEYVVLALESAPRVAGSGSTASSNSEAAGNLFLYYSPSSSSAKTASSRVIRLGATKDVDGAKEEASASASGALLGVCSLRLPNGDGEIEETLVCLCENRILLLRGVF</sequence>
<dbReference type="GO" id="GO:0005737">
    <property type="term" value="C:cytoplasm"/>
    <property type="evidence" value="ECO:0007669"/>
    <property type="project" value="UniProtKB-SubCell"/>
</dbReference>
<evidence type="ECO:0000256" key="2">
    <source>
        <dbReference type="ARBA" id="ARBA00004496"/>
    </source>
</evidence>
<dbReference type="Gene3D" id="2.60.40.790">
    <property type="match status" value="1"/>
</dbReference>
<accession>A0A0F7RZQ4</accession>
<dbReference type="PROSITE" id="PS51203">
    <property type="entry name" value="CS"/>
    <property type="match status" value="1"/>
</dbReference>
<keyword evidence="10" id="KW-1185">Reference proteome</keyword>
<dbReference type="OrthoDB" id="428655at2759"/>
<dbReference type="InterPro" id="IPR007052">
    <property type="entry name" value="CS_dom"/>
</dbReference>
<dbReference type="EMBL" id="LK056662">
    <property type="protein sequence ID" value="CDU23203.1"/>
    <property type="molecule type" value="Genomic_DNA"/>
</dbReference>
<dbReference type="GO" id="GO:0005634">
    <property type="term" value="C:nucleus"/>
    <property type="evidence" value="ECO:0007669"/>
    <property type="project" value="UniProtKB-SubCell"/>
</dbReference>
<reference evidence="10" key="2">
    <citation type="submission" date="2014-06" db="EMBL/GenBank/DDBJ databases">
        <authorList>
            <person name="Berkman P.J."/>
        </authorList>
    </citation>
    <scope>NUCLEOTIDE SEQUENCE [LARGE SCALE GENOMIC DNA]</scope>
</reference>
<dbReference type="PANTHER" id="PTHR21664">
    <property type="entry name" value="CHRONIC MYELOGENOUS LEUKEMIA TUMOR ANTIGEN 66"/>
    <property type="match status" value="1"/>
</dbReference>
<evidence type="ECO:0000256" key="6">
    <source>
        <dbReference type="SAM" id="MobiDB-lite"/>
    </source>
</evidence>
<organism evidence="8 10">
    <name type="scientific">Sporisorium scitamineum</name>
    <dbReference type="NCBI Taxonomy" id="49012"/>
    <lineage>
        <taxon>Eukaryota</taxon>
        <taxon>Fungi</taxon>
        <taxon>Dikarya</taxon>
        <taxon>Basidiomycota</taxon>
        <taxon>Ustilaginomycotina</taxon>
        <taxon>Ustilaginomycetes</taxon>
        <taxon>Ustilaginales</taxon>
        <taxon>Ustilaginaceae</taxon>
        <taxon>Sporisorium</taxon>
    </lineage>
</organism>
<evidence type="ECO:0000256" key="3">
    <source>
        <dbReference type="ARBA" id="ARBA00018915"/>
    </source>
</evidence>
<feature type="domain" description="CS" evidence="7">
    <location>
        <begin position="356"/>
        <end position="490"/>
    </location>
</feature>
<evidence type="ECO:0000256" key="4">
    <source>
        <dbReference type="ARBA" id="ARBA00022490"/>
    </source>
</evidence>